<dbReference type="InterPro" id="IPR000594">
    <property type="entry name" value="ThiF_NAD_FAD-bd"/>
</dbReference>
<keyword evidence="3" id="KW-0067">ATP-binding</keyword>
<dbReference type="Gene3D" id="3.40.50.720">
    <property type="entry name" value="NAD(P)-binding Rossmann-like Domain"/>
    <property type="match status" value="1"/>
</dbReference>
<dbReference type="GO" id="GO:0005524">
    <property type="term" value="F:ATP binding"/>
    <property type="evidence" value="ECO:0007669"/>
    <property type="project" value="UniProtKB-KW"/>
</dbReference>
<dbReference type="NCBIfam" id="NF004281">
    <property type="entry name" value="PRK05690.1"/>
    <property type="match status" value="1"/>
</dbReference>
<gene>
    <name evidence="5" type="primary">moeZ</name>
    <name evidence="5" type="ORF">CHO01_10180</name>
    <name evidence="6" type="ORF">HNR08_001697</name>
</gene>
<dbReference type="SMART" id="SM00450">
    <property type="entry name" value="RHOD"/>
    <property type="match status" value="1"/>
</dbReference>
<dbReference type="Pfam" id="PF00899">
    <property type="entry name" value="ThiF"/>
    <property type="match status" value="1"/>
</dbReference>
<protein>
    <submittedName>
        <fullName evidence="5 6">Adenylyltransferase/sulfurtransferase</fullName>
    </submittedName>
</protein>
<dbReference type="Proteomes" id="UP000564629">
    <property type="component" value="Unassembled WGS sequence"/>
</dbReference>
<dbReference type="OrthoDB" id="9804286at2"/>
<evidence type="ECO:0000313" key="5">
    <source>
        <dbReference type="EMBL" id="GEL45902.1"/>
    </source>
</evidence>
<comment type="caution">
    <text evidence="5">The sequence shown here is derived from an EMBL/GenBank/DDBJ whole genome shotgun (WGS) entry which is preliminary data.</text>
</comment>
<dbReference type="InterPro" id="IPR001763">
    <property type="entry name" value="Rhodanese-like_dom"/>
</dbReference>
<dbReference type="CDD" id="cd00158">
    <property type="entry name" value="RHOD"/>
    <property type="match status" value="1"/>
</dbReference>
<dbReference type="AlphaFoldDB" id="A0A511F9H7"/>
<evidence type="ECO:0000313" key="8">
    <source>
        <dbReference type="Proteomes" id="UP000564629"/>
    </source>
</evidence>
<dbReference type="GO" id="GO:0004792">
    <property type="term" value="F:thiosulfate-cyanide sulfurtransferase activity"/>
    <property type="evidence" value="ECO:0007669"/>
    <property type="project" value="TreeGrafter"/>
</dbReference>
<evidence type="ECO:0000313" key="7">
    <source>
        <dbReference type="Proteomes" id="UP000321723"/>
    </source>
</evidence>
<dbReference type="GO" id="GO:0016779">
    <property type="term" value="F:nucleotidyltransferase activity"/>
    <property type="evidence" value="ECO:0007669"/>
    <property type="project" value="UniProtKB-KW"/>
</dbReference>
<keyword evidence="1 5" id="KW-0808">Transferase</keyword>
<dbReference type="FunFam" id="3.40.50.720:FF:000033">
    <property type="entry name" value="Adenylyltransferase and sulfurtransferase MOCS3"/>
    <property type="match status" value="1"/>
</dbReference>
<reference evidence="6 8" key="2">
    <citation type="submission" date="2020-08" db="EMBL/GenBank/DDBJ databases">
        <title>Sequencing the genomes of 1000 actinobacteria strains.</title>
        <authorList>
            <person name="Klenk H.-P."/>
        </authorList>
    </citation>
    <scope>NUCLEOTIDE SEQUENCE [LARGE SCALE GENOMIC DNA]</scope>
    <source>
        <strain evidence="6 8">DSM 9581</strain>
    </source>
</reference>
<dbReference type="GO" id="GO:0008641">
    <property type="term" value="F:ubiquitin-like modifier activating enzyme activity"/>
    <property type="evidence" value="ECO:0007669"/>
    <property type="project" value="InterPro"/>
</dbReference>
<feature type="domain" description="Rhodanese" evidence="4">
    <location>
        <begin position="298"/>
        <end position="387"/>
    </location>
</feature>
<sequence>MPLPPLVDPGPPLTPAERARFSRHVLIPEVGEVGQRRLRNARVLVVGAGGLGSPVLLYLAAAGVGTIGVVDDDVVDASNLQRQVVHGDADVGRAKVTSAAETVRAVNPLVEVVEHRVRLTAATVADVVAGYDVVVDGTDNFPTRYLVNDACVLAGVPLVWGAVLRFDAQVSVFWAAPPAGSGYPAVQYRDVFPEPPAPGTVPSCAEAGVLGVVCGAVGSMMAAEVVKLVTGLGDPLLGRMLVLDALGGRWRELPVRPDPRGVPVTALTDLDEVCEVGEPLPAITARALAARLAAREAGADDLDLVDVREPAEHALVAIPGARLLPKGAFLDGSAFAHLDPARPLVLHCKSGIRSAEVLALVRQRGFDAVHLEGGVLAWVDDVDPALPRY</sequence>
<accession>A0A511F9H7</accession>
<dbReference type="InterPro" id="IPR035985">
    <property type="entry name" value="Ubiquitin-activating_enz"/>
</dbReference>
<evidence type="ECO:0000259" key="4">
    <source>
        <dbReference type="PROSITE" id="PS50206"/>
    </source>
</evidence>
<dbReference type="PANTHER" id="PTHR10953">
    <property type="entry name" value="UBIQUITIN-ACTIVATING ENZYME E1"/>
    <property type="match status" value="1"/>
</dbReference>
<evidence type="ECO:0000256" key="2">
    <source>
        <dbReference type="ARBA" id="ARBA00022741"/>
    </source>
</evidence>
<dbReference type="PANTHER" id="PTHR10953:SF102">
    <property type="entry name" value="ADENYLYLTRANSFERASE AND SULFURTRANSFERASE MOCS3"/>
    <property type="match status" value="1"/>
</dbReference>
<organism evidence="5 7">
    <name type="scientific">Cellulomonas hominis</name>
    <dbReference type="NCBI Taxonomy" id="156981"/>
    <lineage>
        <taxon>Bacteria</taxon>
        <taxon>Bacillati</taxon>
        <taxon>Actinomycetota</taxon>
        <taxon>Actinomycetes</taxon>
        <taxon>Micrococcales</taxon>
        <taxon>Cellulomonadaceae</taxon>
        <taxon>Cellulomonas</taxon>
    </lineage>
</organism>
<dbReference type="Gene3D" id="3.40.250.10">
    <property type="entry name" value="Rhodanese-like domain"/>
    <property type="match status" value="1"/>
</dbReference>
<name>A0A511F9H7_9CELL</name>
<dbReference type="Proteomes" id="UP000321723">
    <property type="component" value="Unassembled WGS sequence"/>
</dbReference>
<dbReference type="EMBL" id="JACHDN010000001">
    <property type="protein sequence ID" value="MBB5472961.1"/>
    <property type="molecule type" value="Genomic_DNA"/>
</dbReference>
<keyword evidence="7" id="KW-1185">Reference proteome</keyword>
<dbReference type="GO" id="GO:0005829">
    <property type="term" value="C:cytosol"/>
    <property type="evidence" value="ECO:0007669"/>
    <property type="project" value="TreeGrafter"/>
</dbReference>
<evidence type="ECO:0000256" key="3">
    <source>
        <dbReference type="ARBA" id="ARBA00022840"/>
    </source>
</evidence>
<evidence type="ECO:0000256" key="1">
    <source>
        <dbReference type="ARBA" id="ARBA00022679"/>
    </source>
</evidence>
<reference evidence="5 7" key="1">
    <citation type="submission" date="2019-07" db="EMBL/GenBank/DDBJ databases">
        <title>Whole genome shotgun sequence of Cellulomonas hominis NBRC 16055.</title>
        <authorList>
            <person name="Hosoyama A."/>
            <person name="Uohara A."/>
            <person name="Ohji S."/>
            <person name="Ichikawa N."/>
        </authorList>
    </citation>
    <scope>NUCLEOTIDE SEQUENCE [LARGE SCALE GENOMIC DNA]</scope>
    <source>
        <strain evidence="5 7">NBRC 16055</strain>
    </source>
</reference>
<dbReference type="GO" id="GO:0008146">
    <property type="term" value="F:sulfotransferase activity"/>
    <property type="evidence" value="ECO:0007669"/>
    <property type="project" value="TreeGrafter"/>
</dbReference>
<evidence type="ECO:0000313" key="6">
    <source>
        <dbReference type="EMBL" id="MBB5472961.1"/>
    </source>
</evidence>
<keyword evidence="2" id="KW-0547">Nucleotide-binding</keyword>
<dbReference type="RefSeq" id="WP_146834538.1">
    <property type="nucleotide sequence ID" value="NZ_BJVQ01000008.1"/>
</dbReference>
<dbReference type="EMBL" id="BJVQ01000008">
    <property type="protein sequence ID" value="GEL45902.1"/>
    <property type="molecule type" value="Genomic_DNA"/>
</dbReference>
<dbReference type="InterPro" id="IPR036873">
    <property type="entry name" value="Rhodanese-like_dom_sf"/>
</dbReference>
<dbReference type="InterPro" id="IPR045886">
    <property type="entry name" value="ThiF/MoeB/HesA"/>
</dbReference>
<dbReference type="Pfam" id="PF00581">
    <property type="entry name" value="Rhodanese"/>
    <property type="match status" value="1"/>
</dbReference>
<dbReference type="PROSITE" id="PS50206">
    <property type="entry name" value="RHODANESE_3"/>
    <property type="match status" value="1"/>
</dbReference>
<dbReference type="CDD" id="cd00757">
    <property type="entry name" value="ThiF_MoeB_HesA_family"/>
    <property type="match status" value="1"/>
</dbReference>
<dbReference type="SUPFAM" id="SSF69572">
    <property type="entry name" value="Activating enzymes of the ubiquitin-like proteins"/>
    <property type="match status" value="1"/>
</dbReference>
<keyword evidence="5" id="KW-0548">Nucleotidyltransferase</keyword>
<proteinExistence type="predicted"/>